<dbReference type="GO" id="GO:0016705">
    <property type="term" value="F:oxidoreductase activity, acting on paired donors, with incorporation or reduction of molecular oxygen"/>
    <property type="evidence" value="ECO:0007669"/>
    <property type="project" value="InterPro"/>
</dbReference>
<reference evidence="9" key="3">
    <citation type="submission" date="2016-02" db="EMBL/GenBank/DDBJ databases">
        <title>Draft genome of pathogenic Streptomyces sp. in Japan.</title>
        <authorList>
            <person name="Tomihama T."/>
            <person name="Ikenaga M."/>
            <person name="Sakai M."/>
            <person name="Okubo T."/>
            <person name="Ikeda S."/>
        </authorList>
    </citation>
    <scope>NUCLEOTIDE SEQUENCE [LARGE SCALE GENOMIC DNA]</scope>
    <source>
        <strain evidence="9">S58</strain>
    </source>
</reference>
<organism evidence="8 9">
    <name type="scientific">Streptomyces scabiei</name>
    <dbReference type="NCBI Taxonomy" id="1930"/>
    <lineage>
        <taxon>Bacteria</taxon>
        <taxon>Bacillati</taxon>
        <taxon>Actinomycetota</taxon>
        <taxon>Actinomycetes</taxon>
        <taxon>Kitasatosporales</taxon>
        <taxon>Streptomycetaceae</taxon>
        <taxon>Streptomyces</taxon>
    </lineage>
</organism>
<evidence type="ECO:0000256" key="6">
    <source>
        <dbReference type="ARBA" id="ARBA00023033"/>
    </source>
</evidence>
<evidence type="ECO:0000256" key="7">
    <source>
        <dbReference type="RuleBase" id="RU000461"/>
    </source>
</evidence>
<gene>
    <name evidence="8" type="ORF">SsS58_05869</name>
</gene>
<dbReference type="PANTHER" id="PTHR46696">
    <property type="entry name" value="P450, PUTATIVE (EUROFUNG)-RELATED"/>
    <property type="match status" value="1"/>
</dbReference>
<protein>
    <submittedName>
        <fullName evidence="8">Cytochrome P450 107B1</fullName>
    </submittedName>
</protein>
<reference evidence="9" key="1">
    <citation type="submission" date="2015-11" db="EMBL/GenBank/DDBJ databases">
        <authorList>
            <consortium name="Cross-ministerial Strategic Innovation Promotion Program (SIP) consortium"/>
            <person name="Tomihama T."/>
            <person name="Ikenaga M."/>
            <person name="Sakai M."/>
            <person name="Okubo T."/>
            <person name="Ikeda S."/>
        </authorList>
    </citation>
    <scope>NUCLEOTIDE SEQUENCE [LARGE SCALE GENOMIC DNA]</scope>
    <source>
        <strain evidence="9">S58</strain>
    </source>
</reference>
<evidence type="ECO:0000256" key="5">
    <source>
        <dbReference type="ARBA" id="ARBA00023004"/>
    </source>
</evidence>
<keyword evidence="5 7" id="KW-0408">Iron</keyword>
<dbReference type="RefSeq" id="WP_059082811.1">
    <property type="nucleotide sequence ID" value="NZ_BCMM01000030.1"/>
</dbReference>
<dbReference type="PRINTS" id="PR00359">
    <property type="entry name" value="BP450"/>
</dbReference>
<evidence type="ECO:0000256" key="3">
    <source>
        <dbReference type="ARBA" id="ARBA00022723"/>
    </source>
</evidence>
<reference evidence="10" key="4">
    <citation type="journal article" date="2023" name="Catal. Sci. Technol.">
        <title>Natural alternative heme-environments allow efficient peroxygenase activity by cytochrome P450 monooxygenases.</title>
        <authorList>
            <person name="Ebrecht A.C."/>
            <person name="Smit M.S."/>
            <person name="Opperman D.J."/>
        </authorList>
    </citation>
    <scope>X-RAY CRYSTALLOGRAPHY (1.48 ANGSTROMS) IN COMPLEX WITH HEME B</scope>
</reference>
<feature type="binding site" evidence="10">
    <location>
        <position position="289"/>
    </location>
    <ligand>
        <name>heme b</name>
        <dbReference type="ChEBI" id="CHEBI:60344"/>
    </ligand>
</feature>
<dbReference type="SMR" id="A0A100JTL7"/>
<keyword evidence="2 7" id="KW-0349">Heme</keyword>
<dbReference type="PDB" id="8Q5J">
    <property type="method" value="X-ray"/>
    <property type="resolution" value="1.48 A"/>
    <property type="chains" value="A=1-398"/>
</dbReference>
<dbReference type="PROSITE" id="PS00086">
    <property type="entry name" value="CYTOCHROME_P450"/>
    <property type="match status" value="1"/>
</dbReference>
<dbReference type="Pfam" id="PF00067">
    <property type="entry name" value="p450"/>
    <property type="match status" value="1"/>
</dbReference>
<evidence type="ECO:0000313" key="8">
    <source>
        <dbReference type="EMBL" id="GAQ65460.1"/>
    </source>
</evidence>
<dbReference type="AlphaFoldDB" id="A0A100JTL7"/>
<dbReference type="InterPro" id="IPR017972">
    <property type="entry name" value="Cyt_P450_CS"/>
</dbReference>
<keyword evidence="3 7" id="KW-0479">Metal-binding</keyword>
<dbReference type="GO" id="GO:0004497">
    <property type="term" value="F:monooxygenase activity"/>
    <property type="evidence" value="ECO:0007669"/>
    <property type="project" value="UniProtKB-KW"/>
</dbReference>
<keyword evidence="10" id="KW-0002">3D-structure</keyword>
<dbReference type="InterPro" id="IPR001128">
    <property type="entry name" value="Cyt_P450"/>
</dbReference>
<dbReference type="PANTHER" id="PTHR46696:SF1">
    <property type="entry name" value="CYTOCHROME P450 YJIB-RELATED"/>
    <property type="match status" value="1"/>
</dbReference>
<dbReference type="GO" id="GO:0020037">
    <property type="term" value="F:heme binding"/>
    <property type="evidence" value="ECO:0007669"/>
    <property type="project" value="InterPro"/>
</dbReference>
<reference evidence="8 9" key="2">
    <citation type="journal article" date="2016" name="Genome Announc.">
        <title>Draft Genome Sequences of Streptomyces scabiei S58, Streptomyces turgidiscabies T45, and Streptomyces acidiscabies a10, the Pathogens of Potato Common Scab, Isolated in Japan.</title>
        <authorList>
            <person name="Tomihama T."/>
            <person name="Nishi Y."/>
            <person name="Sakai M."/>
            <person name="Ikenaga M."/>
            <person name="Okubo T."/>
            <person name="Ikeda S."/>
        </authorList>
    </citation>
    <scope>NUCLEOTIDE SEQUENCE [LARGE SCALE GENOMIC DNA]</scope>
    <source>
        <strain evidence="8 9">S58</strain>
    </source>
</reference>
<proteinExistence type="evidence at protein level"/>
<accession>A0A100JTL7</accession>
<dbReference type="Gene3D" id="1.10.630.10">
    <property type="entry name" value="Cytochrome P450"/>
    <property type="match status" value="1"/>
</dbReference>
<dbReference type="Proteomes" id="UP000067448">
    <property type="component" value="Unassembled WGS sequence"/>
</dbReference>
<dbReference type="OrthoDB" id="502624at2"/>
<evidence type="ECO:0000256" key="4">
    <source>
        <dbReference type="ARBA" id="ARBA00023002"/>
    </source>
</evidence>
<evidence type="ECO:0000256" key="1">
    <source>
        <dbReference type="ARBA" id="ARBA00010617"/>
    </source>
</evidence>
<evidence type="ECO:0000256" key="2">
    <source>
        <dbReference type="ARBA" id="ARBA00022617"/>
    </source>
</evidence>
<dbReference type="EMBL" id="BCMM01000030">
    <property type="protein sequence ID" value="GAQ65460.1"/>
    <property type="molecule type" value="Genomic_DNA"/>
</dbReference>
<dbReference type="InterPro" id="IPR002397">
    <property type="entry name" value="Cyt_P450_B"/>
</dbReference>
<keyword evidence="6 7" id="KW-0503">Monooxygenase</keyword>
<comment type="similarity">
    <text evidence="1 7">Belongs to the cytochrome P450 family.</text>
</comment>
<dbReference type="FunFam" id="1.10.630.10:FF:000018">
    <property type="entry name" value="Cytochrome P450 monooxygenase"/>
    <property type="match status" value="1"/>
</dbReference>
<keyword evidence="4 7" id="KW-0560">Oxidoreductase</keyword>
<evidence type="ECO:0000313" key="9">
    <source>
        <dbReference type="Proteomes" id="UP000067448"/>
    </source>
</evidence>
<sequence length="398" mass="44243">MTVTTAGPASATEDLLPFRDPGFRADPYPYYARLRQEHPVYRHPVGLYVVSHYEDVARLIRNPSLSVQQLDFGPAAPIHHTMLGKDAPDHTRLRRITNRWFTPKAVEEWSKVMRACVEAVLDEVEKGDGTLDAADGLSLKCTFETTCHIFGIEPTEMDAIQRKTYEIGLSLGPGGNDEEARATTEAFAWFAEHIRRLVADKRARPGEGLIDAFIAAQDEGRMTEEEVVYSIFLFFAVGHLDVKHLINHGIWLMTQRPELFAAYRDEPEARPGIINEILRIDTPESMVVRLTTQDTVIGDTTVPAGEALALLIASANRDPEVFADPDTFDHTRPLAASQHLAFGSGMHGCAGQVLARAEADIVFSSIVNRFSGVELAGEPAYAHTEFLRTITHLPVRFR</sequence>
<comment type="caution">
    <text evidence="8">The sequence shown here is derived from an EMBL/GenBank/DDBJ whole genome shotgun (WGS) entry which is preliminary data.</text>
</comment>
<dbReference type="SUPFAM" id="SSF48264">
    <property type="entry name" value="Cytochrome P450"/>
    <property type="match status" value="1"/>
</dbReference>
<dbReference type="GO" id="GO:0005506">
    <property type="term" value="F:iron ion binding"/>
    <property type="evidence" value="ECO:0007669"/>
    <property type="project" value="InterPro"/>
</dbReference>
<evidence type="ECO:0007829" key="10">
    <source>
        <dbReference type="PDB" id="8Q5J"/>
    </source>
</evidence>
<feature type="binding site" evidence="10">
    <location>
        <position position="349"/>
    </location>
    <ligand>
        <name>heme b</name>
        <dbReference type="ChEBI" id="CHEBI:60344"/>
        <note>axial binding residue</note>
    </ligand>
    <ligandPart>
        <name>Fe</name>
        <dbReference type="ChEBI" id="CHEBI:18248"/>
    </ligandPart>
</feature>
<feature type="binding site" evidence="10">
    <location>
        <position position="94"/>
    </location>
    <ligand>
        <name>heme b</name>
        <dbReference type="ChEBI" id="CHEBI:60344"/>
    </ligand>
</feature>
<name>A0A100JTL7_STRSC</name>
<dbReference type="InterPro" id="IPR036396">
    <property type="entry name" value="Cyt_P450_sf"/>
</dbReference>